<evidence type="ECO:0000313" key="7">
    <source>
        <dbReference type="Proteomes" id="UP001220530"/>
    </source>
</evidence>
<dbReference type="RefSeq" id="WP_282219856.1">
    <property type="nucleotide sequence ID" value="NZ_CP118246.1"/>
</dbReference>
<protein>
    <submittedName>
        <fullName evidence="6">IclR family transcriptional regulator</fullName>
    </submittedName>
</protein>
<keyword evidence="2" id="KW-0238">DNA-binding</keyword>
<dbReference type="InterPro" id="IPR029016">
    <property type="entry name" value="GAF-like_dom_sf"/>
</dbReference>
<evidence type="ECO:0000256" key="3">
    <source>
        <dbReference type="ARBA" id="ARBA00023163"/>
    </source>
</evidence>
<keyword evidence="7" id="KW-1185">Reference proteome</keyword>
<dbReference type="SUPFAM" id="SSF55781">
    <property type="entry name" value="GAF domain-like"/>
    <property type="match status" value="1"/>
</dbReference>
<feature type="domain" description="HTH iclR-type" evidence="4">
    <location>
        <begin position="1"/>
        <end position="61"/>
    </location>
</feature>
<dbReference type="PROSITE" id="PS51078">
    <property type="entry name" value="ICLR_ED"/>
    <property type="match status" value="1"/>
</dbReference>
<keyword evidence="3" id="KW-0804">Transcription</keyword>
<dbReference type="PANTHER" id="PTHR30136:SF35">
    <property type="entry name" value="HTH-TYPE TRANSCRIPTIONAL REGULATOR RV1719"/>
    <property type="match status" value="1"/>
</dbReference>
<dbReference type="SMART" id="SM00346">
    <property type="entry name" value="HTH_ICLR"/>
    <property type="match status" value="1"/>
</dbReference>
<evidence type="ECO:0000259" key="4">
    <source>
        <dbReference type="PROSITE" id="PS51077"/>
    </source>
</evidence>
<dbReference type="SUPFAM" id="SSF46785">
    <property type="entry name" value="Winged helix' DNA-binding domain"/>
    <property type="match status" value="1"/>
</dbReference>
<dbReference type="PANTHER" id="PTHR30136">
    <property type="entry name" value="HELIX-TURN-HELIX TRANSCRIPTIONAL REGULATOR, ICLR FAMILY"/>
    <property type="match status" value="1"/>
</dbReference>
<dbReference type="InterPro" id="IPR005471">
    <property type="entry name" value="Tscrpt_reg_IclR_N"/>
</dbReference>
<reference evidence="6 7" key="1">
    <citation type="submission" date="2023-02" db="EMBL/GenBank/DDBJ databases">
        <title>Devosia algicola sp. nov., isolated from the phycosphere of marine algae.</title>
        <authorList>
            <person name="Kim J.M."/>
            <person name="Lee J.K."/>
            <person name="Choi B.J."/>
            <person name="Bayburt H."/>
            <person name="Jeon C.O."/>
        </authorList>
    </citation>
    <scope>NUCLEOTIDE SEQUENCE [LARGE SCALE GENOMIC DNA]</scope>
    <source>
        <strain evidence="6 7">G20-9</strain>
    </source>
</reference>
<keyword evidence="1" id="KW-0805">Transcription regulation</keyword>
<dbReference type="InterPro" id="IPR050707">
    <property type="entry name" value="HTH_MetabolicPath_Reg"/>
</dbReference>
<dbReference type="Pfam" id="PF01614">
    <property type="entry name" value="IclR_C"/>
    <property type="match status" value="1"/>
</dbReference>
<evidence type="ECO:0000256" key="2">
    <source>
        <dbReference type="ARBA" id="ARBA00023125"/>
    </source>
</evidence>
<proteinExistence type="predicted"/>
<evidence type="ECO:0000259" key="5">
    <source>
        <dbReference type="PROSITE" id="PS51078"/>
    </source>
</evidence>
<sequence length="263" mass="27962">MSSVRRTIQVLDLLARKGALGVRSVAQQLDLPVGSIHRLLNDLEAEAAVERNAEGTWQLGYRLLDIVELQLDGLGFQRLARPFCEAIAAAVGETVNVNVTSGDGCVCIDKVRGNESMQLDWKVGSRGPLHCGGAAKAILAFLSDADQHRIVNAPLPRFTPNTITAASALREELERIRKRGYSIDNQEVVLGVFCVAVPIVDRTGRPVGAISVSGPSPKAPGSTVQPLVDQLSAAAGEISRRLGYAGSWPPKSAAMAHDIRAAS</sequence>
<dbReference type="Gene3D" id="1.10.10.10">
    <property type="entry name" value="Winged helix-like DNA-binding domain superfamily/Winged helix DNA-binding domain"/>
    <property type="match status" value="1"/>
</dbReference>
<organism evidence="6 7">
    <name type="scientific">Devosia algicola</name>
    <dbReference type="NCBI Taxonomy" id="3026418"/>
    <lineage>
        <taxon>Bacteria</taxon>
        <taxon>Pseudomonadati</taxon>
        <taxon>Pseudomonadota</taxon>
        <taxon>Alphaproteobacteria</taxon>
        <taxon>Hyphomicrobiales</taxon>
        <taxon>Devosiaceae</taxon>
        <taxon>Devosia</taxon>
    </lineage>
</organism>
<dbReference type="Proteomes" id="UP001220530">
    <property type="component" value="Chromosome"/>
</dbReference>
<dbReference type="InterPro" id="IPR036390">
    <property type="entry name" value="WH_DNA-bd_sf"/>
</dbReference>
<dbReference type="PROSITE" id="PS51077">
    <property type="entry name" value="HTH_ICLR"/>
    <property type="match status" value="1"/>
</dbReference>
<feature type="domain" description="IclR-ED" evidence="5">
    <location>
        <begin position="62"/>
        <end position="244"/>
    </location>
</feature>
<name>A0ABY7YQJ2_9HYPH</name>
<accession>A0ABY7YQJ2</accession>
<dbReference type="InterPro" id="IPR014757">
    <property type="entry name" value="Tscrpt_reg_IclR_C"/>
</dbReference>
<gene>
    <name evidence="6" type="ORF">PSQ19_04970</name>
</gene>
<evidence type="ECO:0000256" key="1">
    <source>
        <dbReference type="ARBA" id="ARBA00023015"/>
    </source>
</evidence>
<evidence type="ECO:0000313" key="6">
    <source>
        <dbReference type="EMBL" id="WDR03462.1"/>
    </source>
</evidence>
<dbReference type="InterPro" id="IPR036388">
    <property type="entry name" value="WH-like_DNA-bd_sf"/>
</dbReference>
<dbReference type="EMBL" id="CP118246">
    <property type="protein sequence ID" value="WDR03462.1"/>
    <property type="molecule type" value="Genomic_DNA"/>
</dbReference>
<dbReference type="Pfam" id="PF09339">
    <property type="entry name" value="HTH_IclR"/>
    <property type="match status" value="1"/>
</dbReference>
<dbReference type="Gene3D" id="3.30.450.40">
    <property type="match status" value="1"/>
</dbReference>